<dbReference type="InterPro" id="IPR022175">
    <property type="entry name" value="BCAS3_dom"/>
</dbReference>
<dbReference type="Gene3D" id="2.130.10.10">
    <property type="entry name" value="YVTN repeat-like/Quinoprotein amine dehydrogenase"/>
    <property type="match status" value="1"/>
</dbReference>
<feature type="domain" description="BCAS3 WD40" evidence="4">
    <location>
        <begin position="79"/>
        <end position="482"/>
    </location>
</feature>
<proteinExistence type="predicted"/>
<dbReference type="Pfam" id="PF12490">
    <property type="entry name" value="BCAS3"/>
    <property type="match status" value="1"/>
</dbReference>
<dbReference type="PANTHER" id="PTHR13268:SF12">
    <property type="entry name" value="AUTOPHAGY-RELATED PROTEIN 18H"/>
    <property type="match status" value="1"/>
</dbReference>
<organism evidence="5 6">
    <name type="scientific">Nyssa sinensis</name>
    <dbReference type="NCBI Taxonomy" id="561372"/>
    <lineage>
        <taxon>Eukaryota</taxon>
        <taxon>Viridiplantae</taxon>
        <taxon>Streptophyta</taxon>
        <taxon>Embryophyta</taxon>
        <taxon>Tracheophyta</taxon>
        <taxon>Spermatophyta</taxon>
        <taxon>Magnoliopsida</taxon>
        <taxon>eudicotyledons</taxon>
        <taxon>Gunneridae</taxon>
        <taxon>Pentapetalae</taxon>
        <taxon>asterids</taxon>
        <taxon>Cornales</taxon>
        <taxon>Nyssaceae</taxon>
        <taxon>Nyssa</taxon>
    </lineage>
</organism>
<evidence type="ECO:0000313" key="5">
    <source>
        <dbReference type="EMBL" id="KAA8536913.1"/>
    </source>
</evidence>
<name>A0A5J5B0Y5_9ASTE</name>
<comment type="subcellular location">
    <subcellularLocation>
        <location evidence="1">Preautophagosomal structure</location>
    </subcellularLocation>
</comment>
<evidence type="ECO:0000259" key="3">
    <source>
        <dbReference type="Pfam" id="PF12490"/>
    </source>
</evidence>
<dbReference type="GO" id="GO:0000407">
    <property type="term" value="C:phagophore assembly site"/>
    <property type="evidence" value="ECO:0007669"/>
    <property type="project" value="UniProtKB-SubCell"/>
</dbReference>
<feature type="domain" description="BCAS3" evidence="3">
    <location>
        <begin position="618"/>
        <end position="754"/>
    </location>
</feature>
<protein>
    <submittedName>
        <fullName evidence="5">Uncharacterized protein</fullName>
    </submittedName>
</protein>
<dbReference type="InterPro" id="IPR036322">
    <property type="entry name" value="WD40_repeat_dom_sf"/>
</dbReference>
<feature type="compositionally biased region" description="Low complexity" evidence="2">
    <location>
        <begin position="273"/>
        <end position="290"/>
    </location>
</feature>
<dbReference type="InterPro" id="IPR048382">
    <property type="entry name" value="BCAS3_WD40"/>
</dbReference>
<reference evidence="5 6" key="1">
    <citation type="submission" date="2019-09" db="EMBL/GenBank/DDBJ databases">
        <title>A chromosome-level genome assembly of the Chinese tupelo Nyssa sinensis.</title>
        <authorList>
            <person name="Yang X."/>
            <person name="Kang M."/>
            <person name="Yang Y."/>
            <person name="Xiong H."/>
            <person name="Wang M."/>
            <person name="Zhang Z."/>
            <person name="Wang Z."/>
            <person name="Wu H."/>
            <person name="Ma T."/>
            <person name="Liu J."/>
            <person name="Xi Z."/>
        </authorList>
    </citation>
    <scope>NUCLEOTIDE SEQUENCE [LARGE SCALE GENOMIC DNA]</scope>
    <source>
        <strain evidence="5">J267</strain>
        <tissue evidence="5">Leaf</tissue>
    </source>
</reference>
<dbReference type="InterPro" id="IPR001680">
    <property type="entry name" value="WD40_rpt"/>
</dbReference>
<dbReference type="EMBL" id="CM018039">
    <property type="protein sequence ID" value="KAA8536913.1"/>
    <property type="molecule type" value="Genomic_DNA"/>
</dbReference>
<evidence type="ECO:0000313" key="6">
    <source>
        <dbReference type="Proteomes" id="UP000325577"/>
    </source>
</evidence>
<dbReference type="OrthoDB" id="25778at2759"/>
<dbReference type="GO" id="GO:0042594">
    <property type="term" value="P:response to starvation"/>
    <property type="evidence" value="ECO:0007669"/>
    <property type="project" value="TreeGrafter"/>
</dbReference>
<feature type="compositionally biased region" description="Polar residues" evidence="2">
    <location>
        <begin position="817"/>
        <end position="827"/>
    </location>
</feature>
<dbReference type="FunFam" id="2.130.10.10:FF:000782">
    <property type="entry name" value="Autophagy-related protein 18h"/>
    <property type="match status" value="1"/>
</dbReference>
<dbReference type="InterPro" id="IPR015943">
    <property type="entry name" value="WD40/YVTN_repeat-like_dom_sf"/>
</dbReference>
<dbReference type="InterPro" id="IPR045142">
    <property type="entry name" value="BCAS3-like"/>
</dbReference>
<evidence type="ECO:0000256" key="2">
    <source>
        <dbReference type="SAM" id="MobiDB-lite"/>
    </source>
</evidence>
<feature type="region of interest" description="Disordered" evidence="2">
    <location>
        <begin position="775"/>
        <end position="830"/>
    </location>
</feature>
<gene>
    <name evidence="5" type="ORF">F0562_029391</name>
</gene>
<dbReference type="SMART" id="SM00320">
    <property type="entry name" value="WD40"/>
    <property type="match status" value="3"/>
</dbReference>
<feature type="region of interest" description="Disordered" evidence="2">
    <location>
        <begin position="986"/>
        <end position="1011"/>
    </location>
</feature>
<dbReference type="PANTHER" id="PTHR13268">
    <property type="entry name" value="BREAST CARCINOMA AMPLIFIED SEQUENCE 3"/>
    <property type="match status" value="1"/>
</dbReference>
<evidence type="ECO:0000256" key="1">
    <source>
        <dbReference type="ARBA" id="ARBA00004329"/>
    </source>
</evidence>
<dbReference type="GO" id="GO:0006914">
    <property type="term" value="P:autophagy"/>
    <property type="evidence" value="ECO:0007669"/>
    <property type="project" value="InterPro"/>
</dbReference>
<keyword evidence="6" id="KW-1185">Reference proteome</keyword>
<dbReference type="Proteomes" id="UP000325577">
    <property type="component" value="Linkage Group LG16"/>
</dbReference>
<sequence>MKKNQTNNSKGKNNSTHGFLPNSLRFISSCIKTVSSNVRSAGASVAGSISGDCDEHHKDQVLWASFDKLELGPSSVKRVLLLGYSNGFQILDIEDASNVSELVSRRDDPVTFLQMQPIPAKYEGREGFGASHPLLLVVASDEARNLGPIQYGRDGSVRDGYLESQTGNFLNSPTAVRFYSLRSHNYVHVLRFRSAVYMVRCSPRIVAVGLAAQIYCFDARTLENKFSVLTYPVPQLGGQGMVGINIGYGPMAVGPRWLAYPSNNPLLSNTGRLSPQSLSPSPGVSPSTSPGSGSLVARYALESSKQFAAGLINLGDMGYKTFSKYCHELLPDGSSSPVSSNSSWKVGRVAAHSTETDTAGMVVIKDFVSRAVVSQFRAHTSPISALCFDPSGTLLVTASIHGNNMNIFRIMPSCSQNGSGTQSYDFSNSHVHLYKLHRGMTSAVIHDICFSHYSQWIAIVSSRGTCHIFVLSPFGGETGLQVQNSHVEDPTLVPVLTPPWWSASSLLINLQSFPPPPPLTLSVVSRIRTGNSGWLNTVSNAASSAAGKVSVPSGVVAAVFHSSVHHDLQQPLINVNALEHLLVYTPSGNVIQYELLPSMTGEQGDSAPRSGTGSLVQMQEELRVKGEPIQCWDVCRRADWPEREECVYEITLGRQEAAETIMDTFDCEGNDMGEKNLVKPHERSHWYLSNAEVLVRTGRIPLWQKSKIYFFDMSPLGDEEQNLTKDYTGGEIEIEKIPVHEVEIKRKDLLPVFDHFPRIQSDWNDVRGPVGGRYSTTSHGGLVEGGFSTSSSNSHGGKEKFPEDALDSHGKLVSPGSVENSDVGSSTPPTPMHYLDQKGTVKMYPHTVLTANGNNVVKRHTAISASPPLKQRSFNIGDTSSSPELSATGFFSGEESYAVSSPPPKSSLLFTGGSVARELQSSNSVLTSEVSNTSSDRSDLSMNILDEGPVHEDMHDSLDFGQYFQEGYCKASTVDECCESTEVITDVDSSQSPCDKEKSEEDGDNDDMLGGVFAFSEEGRESERNCIV</sequence>
<dbReference type="SUPFAM" id="SSF50978">
    <property type="entry name" value="WD40 repeat-like"/>
    <property type="match status" value="1"/>
</dbReference>
<evidence type="ECO:0000259" key="4">
    <source>
        <dbReference type="Pfam" id="PF21034"/>
    </source>
</evidence>
<accession>A0A5J5B0Y5</accession>
<dbReference type="AlphaFoldDB" id="A0A5J5B0Y5"/>
<feature type="region of interest" description="Disordered" evidence="2">
    <location>
        <begin position="270"/>
        <end position="290"/>
    </location>
</feature>
<feature type="compositionally biased region" description="Basic and acidic residues" evidence="2">
    <location>
        <begin position="796"/>
        <end position="810"/>
    </location>
</feature>
<dbReference type="Pfam" id="PF21034">
    <property type="entry name" value="BCAS3_WD40"/>
    <property type="match status" value="1"/>
</dbReference>